<dbReference type="GO" id="GO:0050485">
    <property type="term" value="F:oxidoreductase activity, acting on X-H and Y-H to form an X-Y bond, with a disulfide as acceptor"/>
    <property type="evidence" value="ECO:0007669"/>
    <property type="project" value="InterPro"/>
</dbReference>
<dbReference type="EMBL" id="ABWP01000016">
    <property type="protein sequence ID" value="EEA85841.1"/>
    <property type="molecule type" value="Genomic_DNA"/>
</dbReference>
<evidence type="ECO:0000313" key="4">
    <source>
        <dbReference type="Proteomes" id="UP000003178"/>
    </source>
</evidence>
<reference evidence="3 4" key="2">
    <citation type="submission" date="2008-10" db="EMBL/GenBank/DDBJ databases">
        <title>Draft genome sequence of Clostridium hiranonis (DSM 13275).</title>
        <authorList>
            <person name="Sudarsanam P."/>
            <person name="Ley R."/>
            <person name="Guruge J."/>
            <person name="Turnbaugh P.J."/>
            <person name="Mahowald M."/>
            <person name="Liep D."/>
            <person name="Gordon J."/>
        </authorList>
    </citation>
    <scope>NUCLEOTIDE SEQUENCE [LARGE SCALE GENOMIC DNA]</scope>
    <source>
        <strain evidence="3 4">DSM 13275</strain>
    </source>
</reference>
<evidence type="ECO:0000256" key="2">
    <source>
        <dbReference type="ARBA" id="ARBA00023002"/>
    </source>
</evidence>
<dbReference type="AlphaFoldDB" id="B6FX74"/>
<keyword evidence="2" id="KW-0560">Oxidoreductase</keyword>
<dbReference type="HOGENOM" id="CLU_195842_0_0_9"/>
<dbReference type="STRING" id="500633.CLOHIR_00473"/>
<dbReference type="NCBIfam" id="TIGR01918">
    <property type="entry name" value="various_sel_PB"/>
    <property type="match status" value="1"/>
</dbReference>
<reference evidence="3 4" key="1">
    <citation type="submission" date="2008-09" db="EMBL/GenBank/DDBJ databases">
        <authorList>
            <person name="Fulton L."/>
            <person name="Clifton S."/>
            <person name="Fulton B."/>
            <person name="Xu J."/>
            <person name="Minx P."/>
            <person name="Pepin K.H."/>
            <person name="Johnson M."/>
            <person name="Thiruvilangam P."/>
            <person name="Bhonagiri V."/>
            <person name="Nash W.E."/>
            <person name="Mardis E.R."/>
            <person name="Wilson R.K."/>
        </authorList>
    </citation>
    <scope>NUCLEOTIDE SEQUENCE [LARGE SCALE GENOMIC DNA]</scope>
    <source>
        <strain evidence="3 4">DSM 13275</strain>
    </source>
</reference>
<proteinExistence type="predicted"/>
<evidence type="ECO:0000313" key="3">
    <source>
        <dbReference type="EMBL" id="EEA85841.1"/>
    </source>
</evidence>
<organism evidence="3 4">
    <name type="scientific">Peptacetobacter hiranonis (strain DSM 13275 / JCM 10541 / KCTC 15199 / TO-931)</name>
    <name type="common">Clostridium hiranonis</name>
    <dbReference type="NCBI Taxonomy" id="500633"/>
    <lineage>
        <taxon>Bacteria</taxon>
        <taxon>Bacillati</taxon>
        <taxon>Bacillota</taxon>
        <taxon>Clostridia</taxon>
        <taxon>Peptostreptococcales</taxon>
        <taxon>Peptostreptococcaceae</taxon>
        <taxon>Peptacetobacter</taxon>
    </lineage>
</organism>
<keyword evidence="1" id="KW-0712">Selenocysteine</keyword>
<sequence length="80" mass="8692">MVKGIEKYGIPVVHMATVVPISLTIGANRIIPGVGIPYPLGDPTQGEVDSKKIRMNMVKRALKVLQTPVDGQTVFETDDF</sequence>
<evidence type="ECO:0000256" key="1">
    <source>
        <dbReference type="ARBA" id="ARBA00022933"/>
    </source>
</evidence>
<comment type="caution">
    <text evidence="3">The sequence shown here is derived from an EMBL/GenBank/DDBJ whole genome shotgun (WGS) entry which is preliminary data.</text>
</comment>
<name>B6FX74_PEPHT</name>
<protein>
    <submittedName>
        <fullName evidence="3">Selenoprotein B, glycine/betaine/sarcosine/D-proline reductase domain protein</fullName>
    </submittedName>
</protein>
<keyword evidence="4" id="KW-1185">Reference proteome</keyword>
<accession>B6FX74</accession>
<dbReference type="Proteomes" id="UP000003178">
    <property type="component" value="Unassembled WGS sequence"/>
</dbReference>
<dbReference type="InterPro" id="IPR010187">
    <property type="entry name" value="Various_sel_PB"/>
</dbReference>
<gene>
    <name evidence="3" type="ORF">CLOHIR_00473</name>
</gene>
<dbReference type="eggNOG" id="ENOG5032UES">
    <property type="taxonomic scope" value="Bacteria"/>
</dbReference>